<evidence type="ECO:0000313" key="9">
    <source>
        <dbReference type="EMBL" id="GAA1720309.1"/>
    </source>
</evidence>
<proteinExistence type="inferred from homology"/>
<keyword evidence="7 8" id="KW-0472">Membrane</keyword>
<dbReference type="Pfam" id="PF01925">
    <property type="entry name" value="TauE"/>
    <property type="match status" value="1"/>
</dbReference>
<evidence type="ECO:0000256" key="7">
    <source>
        <dbReference type="ARBA" id="ARBA00023136"/>
    </source>
</evidence>
<name>A0ABN2J8T2_9MICO</name>
<keyword evidence="10" id="KW-1185">Reference proteome</keyword>
<evidence type="ECO:0000256" key="4">
    <source>
        <dbReference type="ARBA" id="ARBA00022475"/>
    </source>
</evidence>
<dbReference type="RefSeq" id="WP_344247212.1">
    <property type="nucleotide sequence ID" value="NZ_BAAAPM010000003.1"/>
</dbReference>
<keyword evidence="3" id="KW-0813">Transport</keyword>
<feature type="transmembrane region" description="Helical" evidence="8">
    <location>
        <begin position="199"/>
        <end position="218"/>
    </location>
</feature>
<comment type="caution">
    <text evidence="9">The sequence shown here is derived from an EMBL/GenBank/DDBJ whole genome shotgun (WGS) entry which is preliminary data.</text>
</comment>
<feature type="transmembrane region" description="Helical" evidence="8">
    <location>
        <begin position="253"/>
        <end position="273"/>
    </location>
</feature>
<evidence type="ECO:0000256" key="8">
    <source>
        <dbReference type="RuleBase" id="RU363041"/>
    </source>
</evidence>
<comment type="subcellular location">
    <subcellularLocation>
        <location evidence="1 8">Cell membrane</location>
        <topology evidence="1 8">Multi-pass membrane protein</topology>
    </subcellularLocation>
</comment>
<keyword evidence="4 8" id="KW-1003">Cell membrane</keyword>
<gene>
    <name evidence="9" type="ORF">GCM10009809_15070</name>
</gene>
<dbReference type="PANTHER" id="PTHR30269:SF23">
    <property type="entry name" value="MEMBRANE TRANSPORTER PROTEIN YDHB-RELATED"/>
    <property type="match status" value="1"/>
</dbReference>
<feature type="transmembrane region" description="Helical" evidence="8">
    <location>
        <begin position="224"/>
        <end position="246"/>
    </location>
</feature>
<dbReference type="InterPro" id="IPR052017">
    <property type="entry name" value="TSUP"/>
</dbReference>
<accession>A0ABN2J8T2</accession>
<dbReference type="Proteomes" id="UP001501138">
    <property type="component" value="Unassembled WGS sequence"/>
</dbReference>
<evidence type="ECO:0000256" key="3">
    <source>
        <dbReference type="ARBA" id="ARBA00022448"/>
    </source>
</evidence>
<dbReference type="PANTHER" id="PTHR30269">
    <property type="entry name" value="TRANSMEMBRANE PROTEIN YFCA"/>
    <property type="match status" value="1"/>
</dbReference>
<dbReference type="InterPro" id="IPR002781">
    <property type="entry name" value="TM_pro_TauE-like"/>
</dbReference>
<feature type="transmembrane region" description="Helical" evidence="8">
    <location>
        <begin position="75"/>
        <end position="94"/>
    </location>
</feature>
<evidence type="ECO:0000313" key="10">
    <source>
        <dbReference type="Proteomes" id="UP001501138"/>
    </source>
</evidence>
<organism evidence="9 10">
    <name type="scientific">Isoptericola hypogeus</name>
    <dbReference type="NCBI Taxonomy" id="300179"/>
    <lineage>
        <taxon>Bacteria</taxon>
        <taxon>Bacillati</taxon>
        <taxon>Actinomycetota</taxon>
        <taxon>Actinomycetes</taxon>
        <taxon>Micrococcales</taxon>
        <taxon>Promicromonosporaceae</taxon>
        <taxon>Isoptericola</taxon>
    </lineage>
</organism>
<keyword evidence="6 8" id="KW-1133">Transmembrane helix</keyword>
<evidence type="ECO:0000256" key="6">
    <source>
        <dbReference type="ARBA" id="ARBA00022989"/>
    </source>
</evidence>
<keyword evidence="5 8" id="KW-0812">Transmembrane</keyword>
<dbReference type="EMBL" id="BAAAPM010000003">
    <property type="protein sequence ID" value="GAA1720309.1"/>
    <property type="molecule type" value="Genomic_DNA"/>
</dbReference>
<reference evidence="9 10" key="1">
    <citation type="journal article" date="2019" name="Int. J. Syst. Evol. Microbiol.">
        <title>The Global Catalogue of Microorganisms (GCM) 10K type strain sequencing project: providing services to taxonomists for standard genome sequencing and annotation.</title>
        <authorList>
            <consortium name="The Broad Institute Genomics Platform"/>
            <consortium name="The Broad Institute Genome Sequencing Center for Infectious Disease"/>
            <person name="Wu L."/>
            <person name="Ma J."/>
        </authorList>
    </citation>
    <scope>NUCLEOTIDE SEQUENCE [LARGE SCALE GENOMIC DNA]</scope>
    <source>
        <strain evidence="9 10">JCM 15589</strain>
    </source>
</reference>
<sequence>MTLDQFAVLCAGALAAGALGSALGMAGGIFVVPLLTLYAHVPFPAAVAVGLVSVIACSCASAPRFLTAGLTNLRLAVVLEAATALGAVVGVLMIGTVPEGFLYGTFAVVLLVSAVQMITGRRHRSSPSVGRSSSNLALGGSYADSHGSTVVYEVSRLPLGMTFMFGAGTLSALLGIGSGVLKIPAMDAAMRLPIKVSSATANLMIGVTACGAAAAYLVSGTLDLVLAAPVVLGSVAGSILGARILVRAAGPGLRVVFAVVLLALAVPMTMNAFGTTWTVSS</sequence>
<evidence type="ECO:0000256" key="5">
    <source>
        <dbReference type="ARBA" id="ARBA00022692"/>
    </source>
</evidence>
<comment type="similarity">
    <text evidence="2 8">Belongs to the 4-toluene sulfonate uptake permease (TSUP) (TC 2.A.102) family.</text>
</comment>
<evidence type="ECO:0000256" key="2">
    <source>
        <dbReference type="ARBA" id="ARBA00009142"/>
    </source>
</evidence>
<protein>
    <recommendedName>
        <fullName evidence="8">Probable membrane transporter protein</fullName>
    </recommendedName>
</protein>
<evidence type="ECO:0000256" key="1">
    <source>
        <dbReference type="ARBA" id="ARBA00004651"/>
    </source>
</evidence>
<feature type="transmembrane region" description="Helical" evidence="8">
    <location>
        <begin position="42"/>
        <end position="63"/>
    </location>
</feature>